<protein>
    <recommendedName>
        <fullName evidence="3">DUF86 domain-containing protein</fullName>
    </recommendedName>
</protein>
<dbReference type="RefSeq" id="WP_202651924.1">
    <property type="nucleotide sequence ID" value="NZ_JAESWB010000025.1"/>
</dbReference>
<reference evidence="1 2" key="1">
    <citation type="submission" date="2021-01" db="EMBL/GenBank/DDBJ databases">
        <title>Genome public.</title>
        <authorList>
            <person name="Liu C."/>
            <person name="Sun Q."/>
        </authorList>
    </citation>
    <scope>NUCLEOTIDE SEQUENCE [LARGE SCALE GENOMIC DNA]</scope>
    <source>
        <strain evidence="1 2">YIM B02564</strain>
    </source>
</reference>
<proteinExistence type="predicted"/>
<comment type="caution">
    <text evidence="1">The sequence shown here is derived from an EMBL/GenBank/DDBJ whole genome shotgun (WGS) entry which is preliminary data.</text>
</comment>
<organism evidence="1 2">
    <name type="scientific">Neobacillus paridis</name>
    <dbReference type="NCBI Taxonomy" id="2803862"/>
    <lineage>
        <taxon>Bacteria</taxon>
        <taxon>Bacillati</taxon>
        <taxon>Bacillota</taxon>
        <taxon>Bacilli</taxon>
        <taxon>Bacillales</taxon>
        <taxon>Bacillaceae</taxon>
        <taxon>Neobacillus</taxon>
    </lineage>
</organism>
<name>A0ABS1TI71_9BACI</name>
<dbReference type="EMBL" id="JAESWB010000025">
    <property type="protein sequence ID" value="MBL4951008.1"/>
    <property type="molecule type" value="Genomic_DNA"/>
</dbReference>
<sequence>MNLLQINQALKIGERLGNIMEYIQYLHDGSYLHRHRDSMDVYYNALKDAVEIVKYMKDSPLGMQLIPDHVNLEEIWSKADQVRVSK</sequence>
<keyword evidence="2" id="KW-1185">Reference proteome</keyword>
<gene>
    <name evidence="1" type="ORF">JK635_01980</name>
</gene>
<accession>A0ABS1TI71</accession>
<dbReference type="Proteomes" id="UP000623967">
    <property type="component" value="Unassembled WGS sequence"/>
</dbReference>
<evidence type="ECO:0008006" key="3">
    <source>
        <dbReference type="Google" id="ProtNLM"/>
    </source>
</evidence>
<evidence type="ECO:0000313" key="2">
    <source>
        <dbReference type="Proteomes" id="UP000623967"/>
    </source>
</evidence>
<evidence type="ECO:0000313" key="1">
    <source>
        <dbReference type="EMBL" id="MBL4951008.1"/>
    </source>
</evidence>